<dbReference type="EMBL" id="LVVM01002514">
    <property type="protein sequence ID" value="OJA16542.1"/>
    <property type="molecule type" value="Genomic_DNA"/>
</dbReference>
<keyword evidence="2" id="KW-1185">Reference proteome</keyword>
<comment type="caution">
    <text evidence="1">The sequence shown here is derived from an EMBL/GenBank/DDBJ whole genome shotgun (WGS) entry which is preliminary data.</text>
</comment>
<dbReference type="AlphaFoldDB" id="A0A1J8Q4K1"/>
<protein>
    <submittedName>
        <fullName evidence="1">Uncharacterized protein</fullName>
    </submittedName>
</protein>
<accession>A0A1J8Q4K1</accession>
<evidence type="ECO:0000313" key="2">
    <source>
        <dbReference type="Proteomes" id="UP000183567"/>
    </source>
</evidence>
<reference evidence="1 2" key="1">
    <citation type="submission" date="2016-03" db="EMBL/GenBank/DDBJ databases">
        <title>Comparative genomics of the ectomycorrhizal sister species Rhizopogon vinicolor and Rhizopogon vesiculosus (Basidiomycota: Boletales) reveals a divergence of the mating type B locus.</title>
        <authorList>
            <person name="Mujic A.B."/>
            <person name="Kuo A."/>
            <person name="Tritt A."/>
            <person name="Lipzen A."/>
            <person name="Chen C."/>
            <person name="Johnson J."/>
            <person name="Sharma A."/>
            <person name="Barry K."/>
            <person name="Grigoriev I.V."/>
            <person name="Spatafora J.W."/>
        </authorList>
    </citation>
    <scope>NUCLEOTIDE SEQUENCE [LARGE SCALE GENOMIC DNA]</scope>
    <source>
        <strain evidence="1 2">AM-OR11-056</strain>
    </source>
</reference>
<dbReference type="OrthoDB" id="3267051at2759"/>
<proteinExistence type="predicted"/>
<evidence type="ECO:0000313" key="1">
    <source>
        <dbReference type="EMBL" id="OJA16542.1"/>
    </source>
</evidence>
<dbReference type="STRING" id="180088.A0A1J8Q4K1"/>
<sequence>DKIFTTITGDLADCNPIVRRALAKVVHDDNRLKRTADLTQQFRGLILGPTNKLLGAISTPVLIVINALDESANVRVVVTSRPLEDIQKFLAASHIRCISLDDISPESAGRDIQRYVSTRLVDLRDTFNDADFHRLAQKSAGLFEWARLACEYIKGTNRVRVNPMSRFKAVVAKAAKKSYEDEYEEVIPAFRSAMGQIIVSLEPLPKVALTAMRLHFPMDDRRYKIDHVIRSMGSLLIGTADSQTPIRPLHASLYDFLTDESRSKRFFVNLSSIQRDITFASLRVMECQLRHNICEFKGSSSAVSDLEKRVRVSISPELSYSCQFLGTHVKATVFESSLAEEVRRFFDGEHLLFWLEALALMKILGGSKRTLSSVVDWLTGHAEYPDIDDAVRNTRHFVRTFAPL</sequence>
<organism evidence="1 2">
    <name type="scientific">Rhizopogon vesiculosus</name>
    <dbReference type="NCBI Taxonomy" id="180088"/>
    <lineage>
        <taxon>Eukaryota</taxon>
        <taxon>Fungi</taxon>
        <taxon>Dikarya</taxon>
        <taxon>Basidiomycota</taxon>
        <taxon>Agaricomycotina</taxon>
        <taxon>Agaricomycetes</taxon>
        <taxon>Agaricomycetidae</taxon>
        <taxon>Boletales</taxon>
        <taxon>Suillineae</taxon>
        <taxon>Rhizopogonaceae</taxon>
        <taxon>Rhizopogon</taxon>
    </lineage>
</organism>
<dbReference type="PANTHER" id="PTHR10039">
    <property type="entry name" value="AMELOGENIN"/>
    <property type="match status" value="1"/>
</dbReference>
<name>A0A1J8Q4K1_9AGAM</name>
<dbReference type="Proteomes" id="UP000183567">
    <property type="component" value="Unassembled WGS sequence"/>
</dbReference>
<gene>
    <name evidence="1" type="ORF">AZE42_00647</name>
</gene>
<feature type="non-terminal residue" evidence="1">
    <location>
        <position position="1"/>
    </location>
</feature>